<protein>
    <submittedName>
        <fullName evidence="8">RING-type domain-containing protein</fullName>
    </submittedName>
</protein>
<dbReference type="CDD" id="cd16468">
    <property type="entry name" value="RING-H2_RNF11"/>
    <property type="match status" value="1"/>
</dbReference>
<dbReference type="InterPro" id="IPR013083">
    <property type="entry name" value="Znf_RING/FYVE/PHD"/>
</dbReference>
<organism evidence="7 8">
    <name type="scientific">Romanomermis culicivorax</name>
    <name type="common">Nematode worm</name>
    <dbReference type="NCBI Taxonomy" id="13658"/>
    <lineage>
        <taxon>Eukaryota</taxon>
        <taxon>Metazoa</taxon>
        <taxon>Ecdysozoa</taxon>
        <taxon>Nematoda</taxon>
        <taxon>Enoplea</taxon>
        <taxon>Dorylaimia</taxon>
        <taxon>Mermithida</taxon>
        <taxon>Mermithoidea</taxon>
        <taxon>Mermithidae</taxon>
        <taxon>Romanomermis</taxon>
    </lineage>
</organism>
<feature type="domain" description="RING-type" evidence="6">
    <location>
        <begin position="112"/>
        <end position="152"/>
    </location>
</feature>
<dbReference type="InterPro" id="IPR052804">
    <property type="entry name" value="UEC_component"/>
</dbReference>
<dbReference type="SMART" id="SM00184">
    <property type="entry name" value="RING"/>
    <property type="match status" value="1"/>
</dbReference>
<keyword evidence="2 4" id="KW-0863">Zinc-finger</keyword>
<dbReference type="InterPro" id="IPR042981">
    <property type="entry name" value="RNF11_RING-H2"/>
</dbReference>
<evidence type="ECO:0000259" key="6">
    <source>
        <dbReference type="PROSITE" id="PS50089"/>
    </source>
</evidence>
<evidence type="ECO:0000256" key="1">
    <source>
        <dbReference type="ARBA" id="ARBA00022723"/>
    </source>
</evidence>
<feature type="compositionally biased region" description="Polar residues" evidence="5">
    <location>
        <begin position="1"/>
        <end position="20"/>
    </location>
</feature>
<evidence type="ECO:0000256" key="2">
    <source>
        <dbReference type="ARBA" id="ARBA00022771"/>
    </source>
</evidence>
<dbReference type="SUPFAM" id="SSF57850">
    <property type="entry name" value="RING/U-box"/>
    <property type="match status" value="1"/>
</dbReference>
<keyword evidence="7" id="KW-1185">Reference proteome</keyword>
<dbReference type="OMA" id="RETTSCK"/>
<evidence type="ECO:0000313" key="8">
    <source>
        <dbReference type="WBParaSite" id="nRc.2.0.1.t30515-RA"/>
    </source>
</evidence>
<dbReference type="Proteomes" id="UP000887565">
    <property type="component" value="Unplaced"/>
</dbReference>
<dbReference type="Gene3D" id="3.30.40.10">
    <property type="entry name" value="Zinc/RING finger domain, C3HC4 (zinc finger)"/>
    <property type="match status" value="1"/>
</dbReference>
<evidence type="ECO:0000313" key="7">
    <source>
        <dbReference type="Proteomes" id="UP000887565"/>
    </source>
</evidence>
<feature type="compositionally biased region" description="Basic and acidic residues" evidence="5">
    <location>
        <begin position="22"/>
        <end position="35"/>
    </location>
</feature>
<feature type="region of interest" description="Disordered" evidence="5">
    <location>
        <begin position="1"/>
        <end position="35"/>
    </location>
</feature>
<accession>A0A915JVS8</accession>
<dbReference type="PROSITE" id="PS50089">
    <property type="entry name" value="ZF_RING_2"/>
    <property type="match status" value="1"/>
</dbReference>
<name>A0A915JVS8_ROMCU</name>
<reference evidence="8" key="1">
    <citation type="submission" date="2022-11" db="UniProtKB">
        <authorList>
            <consortium name="WormBaseParasite"/>
        </authorList>
    </citation>
    <scope>IDENTIFICATION</scope>
</reference>
<dbReference type="PANTHER" id="PTHR46359">
    <property type="entry name" value="GEO07743P1"/>
    <property type="match status" value="1"/>
</dbReference>
<evidence type="ECO:0000256" key="5">
    <source>
        <dbReference type="SAM" id="MobiDB-lite"/>
    </source>
</evidence>
<dbReference type="InterPro" id="IPR001841">
    <property type="entry name" value="Znf_RING"/>
</dbReference>
<dbReference type="GO" id="GO:0008270">
    <property type="term" value="F:zinc ion binding"/>
    <property type="evidence" value="ECO:0007669"/>
    <property type="project" value="UniProtKB-KW"/>
</dbReference>
<keyword evidence="3" id="KW-0862">Zinc</keyword>
<dbReference type="Pfam" id="PF13639">
    <property type="entry name" value="zf-RING_2"/>
    <property type="match status" value="1"/>
</dbReference>
<dbReference type="WBParaSite" id="nRc.2.0.1.t30515-RA">
    <property type="protein sequence ID" value="nRc.2.0.1.t30515-RA"/>
    <property type="gene ID" value="nRc.2.0.1.g30515"/>
</dbReference>
<keyword evidence="1" id="KW-0479">Metal-binding</keyword>
<dbReference type="AlphaFoldDB" id="A0A915JVS8"/>
<dbReference type="GO" id="GO:0000151">
    <property type="term" value="C:ubiquitin ligase complex"/>
    <property type="evidence" value="ECO:0007669"/>
    <property type="project" value="TreeGrafter"/>
</dbReference>
<dbReference type="GO" id="GO:0061630">
    <property type="term" value="F:ubiquitin protein ligase activity"/>
    <property type="evidence" value="ECO:0007669"/>
    <property type="project" value="TreeGrafter"/>
</dbReference>
<evidence type="ECO:0000256" key="4">
    <source>
        <dbReference type="PROSITE-ProRule" id="PRU00175"/>
    </source>
</evidence>
<sequence>MGNCLQSSDSDGANLVPSSENSDEHHHNTVNADYRRQSDERVVVEDYRLSENITASSTVQSSGNVFYPSPGVSRTACQLTEEEQVKIAQRIGLIHHLPVDIFVEASKTDKECIICMMEFCESDPIRFLPCLHTFHVGCIDDWLMRSFTCPSCLEPVDSALLTSYDNQSAIAFTQTAPLSLSQQLNNIKIASSGKCLQEVESKVWEIFIG</sequence>
<proteinExistence type="predicted"/>
<evidence type="ECO:0000256" key="3">
    <source>
        <dbReference type="ARBA" id="ARBA00022833"/>
    </source>
</evidence>
<dbReference type="GO" id="GO:0006511">
    <property type="term" value="P:ubiquitin-dependent protein catabolic process"/>
    <property type="evidence" value="ECO:0007669"/>
    <property type="project" value="TreeGrafter"/>
</dbReference>
<dbReference type="PANTHER" id="PTHR46359:SF2">
    <property type="entry name" value="GEO07743P1"/>
    <property type="match status" value="1"/>
</dbReference>